<protein>
    <recommendedName>
        <fullName evidence="4">Tail length tape measure protein</fullName>
    </recommendedName>
</protein>
<evidence type="ECO:0000256" key="1">
    <source>
        <dbReference type="SAM" id="MobiDB-lite"/>
    </source>
</evidence>
<gene>
    <name evidence="2" type="ORF">SAMN05892877_105358</name>
</gene>
<evidence type="ECO:0000313" key="2">
    <source>
        <dbReference type="EMBL" id="SOC38977.1"/>
    </source>
</evidence>
<sequence length="610" mass="64512">MTRPDIPVTISGNSKAFEAAMQRVRNVSRSAAAEVGDAFNRVKSKIGSLSGAVGALSSGPGGLAAVLGVGALVSASQQAVTAVLDIGKAAKTAGIGFEAFQELKYAAEQNRIGVDALSDGLKELQLRADEFVSTGGGPAAESFARIGMTARSVADALKQPDKMFETVIDKIRTLDKAAQIRVLDELFGGTAAEQFVAFLDDGVRKIGELRTEARDVGVVMNRDLLAKAEEVNRAWDKMATIVGTRVKSSVVSVLDVTINLLTKIDEFSDYLGRLGNSDVFKKFLTAIGEDPSKVYRVVPGVGIVEDTSGKPAKTTPKAPVSTPTGTRLPSAVDIMRQAMDEAQATQRIEDAFAKNSSSSERTGKTSGKAKLKEERDAIKDVIDALKEEIEVIGLSETEKEKVIALRRAGVDATSAEGKEISALVEQKYREQQAIDAVTEARERGIEAAESFGATLDDQMGKIIDGTFDARDAVRALVQELISAATGGKGLFESLFSAGASSGGSGNIFSGILSSLFGGARAEGGSYSPGRIYRVNERGDEYFEPSSHGKIYPAGVTPEGGGMTFSFSPTIDARGADQAAVERLEKGLAKANAELEARIMRVVRARPQKGW</sequence>
<dbReference type="RefSeq" id="WP_097138706.1">
    <property type="nucleotide sequence ID" value="NZ_OBQD01000005.1"/>
</dbReference>
<feature type="region of interest" description="Disordered" evidence="1">
    <location>
        <begin position="351"/>
        <end position="371"/>
    </location>
</feature>
<evidence type="ECO:0008006" key="4">
    <source>
        <dbReference type="Google" id="ProtNLM"/>
    </source>
</evidence>
<evidence type="ECO:0000313" key="3">
    <source>
        <dbReference type="Proteomes" id="UP000219167"/>
    </source>
</evidence>
<accession>A0A285UBB1</accession>
<dbReference type="OrthoDB" id="38641at2"/>
<dbReference type="Proteomes" id="UP000219167">
    <property type="component" value="Unassembled WGS sequence"/>
</dbReference>
<name>A0A285UBB1_9HYPH</name>
<dbReference type="EMBL" id="OBQD01000005">
    <property type="protein sequence ID" value="SOC38977.1"/>
    <property type="molecule type" value="Genomic_DNA"/>
</dbReference>
<organism evidence="2 3">
    <name type="scientific">Rhizobium subbaraonis</name>
    <dbReference type="NCBI Taxonomy" id="908946"/>
    <lineage>
        <taxon>Bacteria</taxon>
        <taxon>Pseudomonadati</taxon>
        <taxon>Pseudomonadota</taxon>
        <taxon>Alphaproteobacteria</taxon>
        <taxon>Hyphomicrobiales</taxon>
        <taxon>Rhizobiaceae</taxon>
        <taxon>Rhizobium/Agrobacterium group</taxon>
        <taxon>Rhizobium</taxon>
    </lineage>
</organism>
<feature type="region of interest" description="Disordered" evidence="1">
    <location>
        <begin position="308"/>
        <end position="327"/>
    </location>
</feature>
<keyword evidence="3" id="KW-1185">Reference proteome</keyword>
<reference evidence="2 3" key="1">
    <citation type="submission" date="2017-08" db="EMBL/GenBank/DDBJ databases">
        <authorList>
            <person name="de Groot N.N."/>
        </authorList>
    </citation>
    <scope>NUCLEOTIDE SEQUENCE [LARGE SCALE GENOMIC DNA]</scope>
    <source>
        <strain evidence="2 3">JC85</strain>
    </source>
</reference>
<proteinExistence type="predicted"/>
<dbReference type="AlphaFoldDB" id="A0A285UBB1"/>